<evidence type="ECO:0000313" key="13">
    <source>
        <dbReference type="Proteomes" id="UP000541444"/>
    </source>
</evidence>
<keyword evidence="9" id="KW-0408">Iron</keyword>
<evidence type="ECO:0000256" key="5">
    <source>
        <dbReference type="ARBA" id="ARBA00022692"/>
    </source>
</evidence>
<dbReference type="GO" id="GO:0005506">
    <property type="term" value="F:iron ion binding"/>
    <property type="evidence" value="ECO:0007669"/>
    <property type="project" value="InterPro"/>
</dbReference>
<dbReference type="GO" id="GO:0016020">
    <property type="term" value="C:membrane"/>
    <property type="evidence" value="ECO:0007669"/>
    <property type="project" value="UniProtKB-SubCell"/>
</dbReference>
<evidence type="ECO:0000256" key="7">
    <source>
        <dbReference type="ARBA" id="ARBA00022989"/>
    </source>
</evidence>
<comment type="cofactor">
    <cofactor evidence="1">
        <name>heme</name>
        <dbReference type="ChEBI" id="CHEBI:30413"/>
    </cofactor>
</comment>
<keyword evidence="5" id="KW-0812">Transmembrane</keyword>
<dbReference type="OrthoDB" id="2789670at2759"/>
<comment type="subcellular location">
    <subcellularLocation>
        <location evidence="2">Membrane</location>
        <topology evidence="2">Single-pass membrane protein</topology>
    </subcellularLocation>
</comment>
<evidence type="ECO:0000313" key="12">
    <source>
        <dbReference type="EMBL" id="KAF6175982.1"/>
    </source>
</evidence>
<proteinExistence type="inferred from homology"/>
<dbReference type="PANTHER" id="PTHR47953">
    <property type="entry name" value="OS08G0105600 PROTEIN"/>
    <property type="match status" value="1"/>
</dbReference>
<dbReference type="EMBL" id="JACGCM010000133">
    <property type="protein sequence ID" value="KAF6175982.1"/>
    <property type="molecule type" value="Genomic_DNA"/>
</dbReference>
<gene>
    <name evidence="12" type="ORF">GIB67_036627</name>
</gene>
<evidence type="ECO:0000256" key="11">
    <source>
        <dbReference type="ARBA" id="ARBA00023136"/>
    </source>
</evidence>
<keyword evidence="13" id="KW-1185">Reference proteome</keyword>
<organism evidence="12 13">
    <name type="scientific">Kingdonia uniflora</name>
    <dbReference type="NCBI Taxonomy" id="39325"/>
    <lineage>
        <taxon>Eukaryota</taxon>
        <taxon>Viridiplantae</taxon>
        <taxon>Streptophyta</taxon>
        <taxon>Embryophyta</taxon>
        <taxon>Tracheophyta</taxon>
        <taxon>Spermatophyta</taxon>
        <taxon>Magnoliopsida</taxon>
        <taxon>Ranunculales</taxon>
        <taxon>Circaeasteraceae</taxon>
        <taxon>Kingdonia</taxon>
    </lineage>
</organism>
<dbReference type="GO" id="GO:0004497">
    <property type="term" value="F:monooxygenase activity"/>
    <property type="evidence" value="ECO:0007669"/>
    <property type="project" value="UniProtKB-KW"/>
</dbReference>
<evidence type="ECO:0000256" key="1">
    <source>
        <dbReference type="ARBA" id="ARBA00001971"/>
    </source>
</evidence>
<keyword evidence="11" id="KW-0472">Membrane</keyword>
<accession>A0A7J7P9L7</accession>
<comment type="caution">
    <text evidence="12">The sequence shown here is derived from an EMBL/GenBank/DDBJ whole genome shotgun (WGS) entry which is preliminary data.</text>
</comment>
<keyword evidence="7" id="KW-1133">Transmembrane helix</keyword>
<keyword evidence="8" id="KW-0560">Oxidoreductase</keyword>
<evidence type="ECO:0000256" key="6">
    <source>
        <dbReference type="ARBA" id="ARBA00022723"/>
    </source>
</evidence>
<evidence type="ECO:0008006" key="14">
    <source>
        <dbReference type="Google" id="ProtNLM"/>
    </source>
</evidence>
<dbReference type="InterPro" id="IPR052306">
    <property type="entry name" value="CYP450_71D"/>
</dbReference>
<reference evidence="12 13" key="1">
    <citation type="journal article" date="2020" name="IScience">
        <title>Genome Sequencing of the Endangered Kingdonia uniflora (Circaeasteraceae, Ranunculales) Reveals Potential Mechanisms of Evolutionary Specialization.</title>
        <authorList>
            <person name="Sun Y."/>
            <person name="Deng T."/>
            <person name="Zhang A."/>
            <person name="Moore M.J."/>
            <person name="Landis J.B."/>
            <person name="Lin N."/>
            <person name="Zhang H."/>
            <person name="Zhang X."/>
            <person name="Huang J."/>
            <person name="Zhang X."/>
            <person name="Sun H."/>
            <person name="Wang H."/>
        </authorList>
    </citation>
    <scope>NUCLEOTIDE SEQUENCE [LARGE SCALE GENOMIC DNA]</scope>
    <source>
        <strain evidence="12">TB1705</strain>
        <tissue evidence="12">Leaf</tissue>
    </source>
</reference>
<evidence type="ECO:0000256" key="9">
    <source>
        <dbReference type="ARBA" id="ARBA00023004"/>
    </source>
</evidence>
<evidence type="ECO:0000256" key="3">
    <source>
        <dbReference type="ARBA" id="ARBA00010617"/>
    </source>
</evidence>
<name>A0A7J7P9L7_9MAGN</name>
<dbReference type="InterPro" id="IPR036396">
    <property type="entry name" value="Cyt_P450_sf"/>
</dbReference>
<protein>
    <recommendedName>
        <fullName evidence="14">Cytochrome P450</fullName>
    </recommendedName>
</protein>
<dbReference type="Gene3D" id="1.10.630.10">
    <property type="entry name" value="Cytochrome P450"/>
    <property type="match status" value="1"/>
</dbReference>
<evidence type="ECO:0000256" key="2">
    <source>
        <dbReference type="ARBA" id="ARBA00004167"/>
    </source>
</evidence>
<keyword evidence="6" id="KW-0479">Metal-binding</keyword>
<dbReference type="Proteomes" id="UP000541444">
    <property type="component" value="Unassembled WGS sequence"/>
</dbReference>
<evidence type="ECO:0000256" key="8">
    <source>
        <dbReference type="ARBA" id="ARBA00023002"/>
    </source>
</evidence>
<dbReference type="AlphaFoldDB" id="A0A7J7P9L7"/>
<evidence type="ECO:0000256" key="10">
    <source>
        <dbReference type="ARBA" id="ARBA00023033"/>
    </source>
</evidence>
<dbReference type="SUPFAM" id="SSF48264">
    <property type="entry name" value="Cytochrome P450"/>
    <property type="match status" value="1"/>
</dbReference>
<keyword evidence="10" id="KW-0503">Monooxygenase</keyword>
<dbReference type="GO" id="GO:0016705">
    <property type="term" value="F:oxidoreductase activity, acting on paired donors, with incorporation or reduction of molecular oxygen"/>
    <property type="evidence" value="ECO:0007669"/>
    <property type="project" value="InterPro"/>
</dbReference>
<sequence>MKQVLTFITGFQLADLFPSIKYLHVISGARAMIKMLQRKIDRILNTIIKEHKENKMGTNTGESEKDLVNVLLSVQDASDLDFPITVDNIKAVILVRI</sequence>
<dbReference type="GO" id="GO:0020037">
    <property type="term" value="F:heme binding"/>
    <property type="evidence" value="ECO:0007669"/>
    <property type="project" value="InterPro"/>
</dbReference>
<evidence type="ECO:0000256" key="4">
    <source>
        <dbReference type="ARBA" id="ARBA00022617"/>
    </source>
</evidence>
<comment type="similarity">
    <text evidence="3">Belongs to the cytochrome P450 family.</text>
</comment>
<keyword evidence="4" id="KW-0349">Heme</keyword>
<dbReference type="PANTHER" id="PTHR47953:SF19">
    <property type="entry name" value="OS06G0641600 PROTEIN"/>
    <property type="match status" value="1"/>
</dbReference>